<comment type="caution">
    <text evidence="4">The sequence shown here is derived from an EMBL/GenBank/DDBJ whole genome shotgun (WGS) entry which is preliminary data.</text>
</comment>
<evidence type="ECO:0000313" key="5">
    <source>
        <dbReference type="Proteomes" id="UP001303046"/>
    </source>
</evidence>
<dbReference type="EMBL" id="JAVFWL010000003">
    <property type="protein sequence ID" value="KAK6745555.1"/>
    <property type="molecule type" value="Genomic_DNA"/>
</dbReference>
<keyword evidence="2" id="KW-0732">Signal</keyword>
<organism evidence="4 5">
    <name type="scientific">Necator americanus</name>
    <name type="common">Human hookworm</name>
    <dbReference type="NCBI Taxonomy" id="51031"/>
    <lineage>
        <taxon>Eukaryota</taxon>
        <taxon>Metazoa</taxon>
        <taxon>Ecdysozoa</taxon>
        <taxon>Nematoda</taxon>
        <taxon>Chromadorea</taxon>
        <taxon>Rhabditida</taxon>
        <taxon>Rhabditina</taxon>
        <taxon>Rhabditomorpha</taxon>
        <taxon>Strongyloidea</taxon>
        <taxon>Ancylostomatidae</taxon>
        <taxon>Bunostominae</taxon>
        <taxon>Necator</taxon>
    </lineage>
</organism>
<dbReference type="InterPro" id="IPR016187">
    <property type="entry name" value="CTDL_fold"/>
</dbReference>
<feature type="domain" description="C-type lectin" evidence="3">
    <location>
        <begin position="69"/>
        <end position="173"/>
    </location>
</feature>
<name>A0ABR1D5R6_NECAM</name>
<keyword evidence="5" id="KW-1185">Reference proteome</keyword>
<sequence length="177" mass="20134">MLLWICGLLLVKLASGQFQFFTFESQAPLEVRFESLAAHIQDMDKQIARLQKKVAALEQTAHADWNATDSGSLYKVFEQRRTWSDAENYCQSLDAHLAVIDNESKNNFIKRLISEKNFEYAWIGVKTRSSSSSSHDTFSNFNKENPIDGCAVMDMSGIWSIHSCGQLRPFICQMVVL</sequence>
<evidence type="ECO:0000256" key="1">
    <source>
        <dbReference type="SAM" id="Coils"/>
    </source>
</evidence>
<accession>A0ABR1D5R6</accession>
<feature type="coiled-coil region" evidence="1">
    <location>
        <begin position="33"/>
        <end position="60"/>
    </location>
</feature>
<feature type="signal peptide" evidence="2">
    <location>
        <begin position="1"/>
        <end position="16"/>
    </location>
</feature>
<dbReference type="SUPFAM" id="SSF56436">
    <property type="entry name" value="C-type lectin-like"/>
    <property type="match status" value="1"/>
</dbReference>
<gene>
    <name evidence="4" type="primary">Necator_chrIII.g12730</name>
    <name evidence="4" type="ORF">RB195_011963</name>
</gene>
<protein>
    <recommendedName>
        <fullName evidence="3">C-type lectin domain-containing protein</fullName>
    </recommendedName>
</protein>
<dbReference type="InterPro" id="IPR050111">
    <property type="entry name" value="C-type_lectin/snaclec_domain"/>
</dbReference>
<dbReference type="InterPro" id="IPR016186">
    <property type="entry name" value="C-type_lectin-like/link_sf"/>
</dbReference>
<dbReference type="PANTHER" id="PTHR22803">
    <property type="entry name" value="MANNOSE, PHOSPHOLIPASE, LECTIN RECEPTOR RELATED"/>
    <property type="match status" value="1"/>
</dbReference>
<dbReference type="SMART" id="SM00034">
    <property type="entry name" value="CLECT"/>
    <property type="match status" value="1"/>
</dbReference>
<evidence type="ECO:0000313" key="4">
    <source>
        <dbReference type="EMBL" id="KAK6745555.1"/>
    </source>
</evidence>
<evidence type="ECO:0000259" key="3">
    <source>
        <dbReference type="PROSITE" id="PS50041"/>
    </source>
</evidence>
<dbReference type="Proteomes" id="UP001303046">
    <property type="component" value="Unassembled WGS sequence"/>
</dbReference>
<reference evidence="4 5" key="1">
    <citation type="submission" date="2023-08" db="EMBL/GenBank/DDBJ databases">
        <title>A Necator americanus chromosomal reference genome.</title>
        <authorList>
            <person name="Ilik V."/>
            <person name="Petrzelkova K.J."/>
            <person name="Pardy F."/>
            <person name="Fuh T."/>
            <person name="Niatou-Singa F.S."/>
            <person name="Gouil Q."/>
            <person name="Baker L."/>
            <person name="Ritchie M.E."/>
            <person name="Jex A.R."/>
            <person name="Gazzola D."/>
            <person name="Li H."/>
            <person name="Toshio Fujiwara R."/>
            <person name="Zhan B."/>
            <person name="Aroian R.V."/>
            <person name="Pafco B."/>
            <person name="Schwarz E.M."/>
        </authorList>
    </citation>
    <scope>NUCLEOTIDE SEQUENCE [LARGE SCALE GENOMIC DNA]</scope>
    <source>
        <strain evidence="4 5">Aroian</strain>
        <tissue evidence="4">Whole animal</tissue>
    </source>
</reference>
<feature type="chain" id="PRO_5046459179" description="C-type lectin domain-containing protein" evidence="2">
    <location>
        <begin position="17"/>
        <end position="177"/>
    </location>
</feature>
<evidence type="ECO:0000256" key="2">
    <source>
        <dbReference type="SAM" id="SignalP"/>
    </source>
</evidence>
<dbReference type="CDD" id="cd00037">
    <property type="entry name" value="CLECT"/>
    <property type="match status" value="1"/>
</dbReference>
<dbReference type="PROSITE" id="PS50041">
    <property type="entry name" value="C_TYPE_LECTIN_2"/>
    <property type="match status" value="1"/>
</dbReference>
<dbReference type="Pfam" id="PF00059">
    <property type="entry name" value="Lectin_C"/>
    <property type="match status" value="1"/>
</dbReference>
<dbReference type="InterPro" id="IPR001304">
    <property type="entry name" value="C-type_lectin-like"/>
</dbReference>
<dbReference type="Gene3D" id="3.10.100.10">
    <property type="entry name" value="Mannose-Binding Protein A, subunit A"/>
    <property type="match status" value="1"/>
</dbReference>
<proteinExistence type="predicted"/>
<keyword evidence="1" id="KW-0175">Coiled coil</keyword>